<name>A0A4C1X8P9_EUMVA</name>
<accession>A0A4C1X8P9</accession>
<protein>
    <submittedName>
        <fullName evidence="2">Uncharacterized protein</fullName>
    </submittedName>
</protein>
<dbReference type="Proteomes" id="UP000299102">
    <property type="component" value="Unassembled WGS sequence"/>
</dbReference>
<reference evidence="2 3" key="1">
    <citation type="journal article" date="2019" name="Commun. Biol.">
        <title>The bagworm genome reveals a unique fibroin gene that provides high tensile strength.</title>
        <authorList>
            <person name="Kono N."/>
            <person name="Nakamura H."/>
            <person name="Ohtoshi R."/>
            <person name="Tomita M."/>
            <person name="Numata K."/>
            <person name="Arakawa K."/>
        </authorList>
    </citation>
    <scope>NUCLEOTIDE SEQUENCE [LARGE SCALE GENOMIC DNA]</scope>
</reference>
<sequence>MSHCFLRYRLLAACHGAQSTFLVPCSSPNSEHRGSRKGTQQPGRAFQGPSLKLFKVNYLERSGLDYTSVDGQLFKLPTWRGVRSSVVAT</sequence>
<evidence type="ECO:0000256" key="1">
    <source>
        <dbReference type="SAM" id="MobiDB-lite"/>
    </source>
</evidence>
<evidence type="ECO:0000313" key="2">
    <source>
        <dbReference type="EMBL" id="GBP59272.1"/>
    </source>
</evidence>
<organism evidence="2 3">
    <name type="scientific">Eumeta variegata</name>
    <name type="common">Bagworm moth</name>
    <name type="synonym">Eumeta japonica</name>
    <dbReference type="NCBI Taxonomy" id="151549"/>
    <lineage>
        <taxon>Eukaryota</taxon>
        <taxon>Metazoa</taxon>
        <taxon>Ecdysozoa</taxon>
        <taxon>Arthropoda</taxon>
        <taxon>Hexapoda</taxon>
        <taxon>Insecta</taxon>
        <taxon>Pterygota</taxon>
        <taxon>Neoptera</taxon>
        <taxon>Endopterygota</taxon>
        <taxon>Lepidoptera</taxon>
        <taxon>Glossata</taxon>
        <taxon>Ditrysia</taxon>
        <taxon>Tineoidea</taxon>
        <taxon>Psychidae</taxon>
        <taxon>Oiketicinae</taxon>
        <taxon>Eumeta</taxon>
    </lineage>
</organism>
<gene>
    <name evidence="2" type="ORF">EVAR_103228_1</name>
</gene>
<keyword evidence="3" id="KW-1185">Reference proteome</keyword>
<dbReference type="AlphaFoldDB" id="A0A4C1X8P9"/>
<evidence type="ECO:0000313" key="3">
    <source>
        <dbReference type="Proteomes" id="UP000299102"/>
    </source>
</evidence>
<dbReference type="EMBL" id="BGZK01000757">
    <property type="protein sequence ID" value="GBP59272.1"/>
    <property type="molecule type" value="Genomic_DNA"/>
</dbReference>
<comment type="caution">
    <text evidence="2">The sequence shown here is derived from an EMBL/GenBank/DDBJ whole genome shotgun (WGS) entry which is preliminary data.</text>
</comment>
<feature type="region of interest" description="Disordered" evidence="1">
    <location>
        <begin position="26"/>
        <end position="46"/>
    </location>
</feature>
<proteinExistence type="predicted"/>